<dbReference type="OrthoDB" id="3174612at2"/>
<evidence type="ECO:0000259" key="2">
    <source>
        <dbReference type="Pfam" id="PF00857"/>
    </source>
</evidence>
<protein>
    <submittedName>
        <fullName evidence="3">Isochorismatase family protein</fullName>
    </submittedName>
</protein>
<dbReference type="PANTHER" id="PTHR43540">
    <property type="entry name" value="PEROXYUREIDOACRYLATE/UREIDOACRYLATE AMIDOHYDROLASE-RELATED"/>
    <property type="match status" value="1"/>
</dbReference>
<dbReference type="Pfam" id="PF00857">
    <property type="entry name" value="Isochorismatase"/>
    <property type="match status" value="1"/>
</dbReference>
<proteinExistence type="predicted"/>
<dbReference type="SUPFAM" id="SSF52499">
    <property type="entry name" value="Isochorismatase-like hydrolases"/>
    <property type="match status" value="1"/>
</dbReference>
<dbReference type="InterPro" id="IPR016291">
    <property type="entry name" value="Isochorismatase"/>
</dbReference>
<dbReference type="RefSeq" id="WP_129315423.1">
    <property type="nucleotide sequence ID" value="NZ_NOIQ01000007.1"/>
</dbReference>
<reference evidence="3 4" key="1">
    <citation type="submission" date="2019-12" db="EMBL/GenBank/DDBJ databases">
        <authorList>
            <person name="Li J."/>
            <person name="Shi Y."/>
            <person name="Xu G."/>
            <person name="Xiao D."/>
            <person name="Ran X."/>
        </authorList>
    </citation>
    <scope>NUCLEOTIDE SEQUENCE [LARGE SCALE GENOMIC DNA]</scope>
    <source>
        <strain evidence="3 4">JCM 15915</strain>
    </source>
</reference>
<dbReference type="PRINTS" id="PR01398">
    <property type="entry name" value="ISCHRISMTASE"/>
</dbReference>
<evidence type="ECO:0000313" key="3">
    <source>
        <dbReference type="EMBL" id="MUN55064.1"/>
    </source>
</evidence>
<dbReference type="InterPro" id="IPR000868">
    <property type="entry name" value="Isochorismatase-like_dom"/>
</dbReference>
<evidence type="ECO:0000313" key="4">
    <source>
        <dbReference type="Proteomes" id="UP000462152"/>
    </source>
</evidence>
<evidence type="ECO:0000256" key="1">
    <source>
        <dbReference type="ARBA" id="ARBA00022801"/>
    </source>
</evidence>
<dbReference type="Gene3D" id="3.40.50.850">
    <property type="entry name" value="Isochorismatase-like"/>
    <property type="match status" value="1"/>
</dbReference>
<name>A0A7K1LIP9_9MICC</name>
<accession>A0A7K1LIP9</accession>
<comment type="caution">
    <text evidence="3">The sequence shown here is derived from an EMBL/GenBank/DDBJ whole genome shotgun (WGS) entry which is preliminary data.</text>
</comment>
<dbReference type="EMBL" id="WOGT01000003">
    <property type="protein sequence ID" value="MUN55064.1"/>
    <property type="molecule type" value="Genomic_DNA"/>
</dbReference>
<organism evidence="3 4">
    <name type="scientific">Rothia koreensis</name>
    <dbReference type="NCBI Taxonomy" id="592378"/>
    <lineage>
        <taxon>Bacteria</taxon>
        <taxon>Bacillati</taxon>
        <taxon>Actinomycetota</taxon>
        <taxon>Actinomycetes</taxon>
        <taxon>Micrococcales</taxon>
        <taxon>Micrococcaceae</taxon>
        <taxon>Rothia</taxon>
    </lineage>
</organism>
<dbReference type="InterPro" id="IPR050272">
    <property type="entry name" value="Isochorismatase-like_hydrls"/>
</dbReference>
<sequence>MPLPSIDTYSLDAQSPWPNRTEWQLDPNRALLLVHDMQNHFVDAFDRSPGSQIETAVQRSRVLRDFFHEAGAPVVYTAQPPSQDPADRQLLTDFWGPGLTNEHAAGIIDELAPGEQDAVLTKWRYSAFYRTDLDYRLRNHGRDQLVIAGVYSHIGCLTTALEAYMEGIQVFFVADAQADFDLEHHRMALDYVAGRCGQVCTTDEIVQGPFAPARVSGERRVEEMAS</sequence>
<dbReference type="PANTHER" id="PTHR43540:SF3">
    <property type="entry name" value="ENTEROBACTIN SYNTHASE COMPONENT B"/>
    <property type="match status" value="1"/>
</dbReference>
<dbReference type="AlphaFoldDB" id="A0A7K1LIP9"/>
<dbReference type="Proteomes" id="UP000462152">
    <property type="component" value="Unassembled WGS sequence"/>
</dbReference>
<dbReference type="GO" id="GO:0008908">
    <property type="term" value="F:isochorismatase activity"/>
    <property type="evidence" value="ECO:0007669"/>
    <property type="project" value="InterPro"/>
</dbReference>
<keyword evidence="1" id="KW-0378">Hydrolase</keyword>
<dbReference type="InterPro" id="IPR036380">
    <property type="entry name" value="Isochorismatase-like_sf"/>
</dbReference>
<gene>
    <name evidence="3" type="ORF">GMA10_07555</name>
</gene>
<feature type="domain" description="Isochorismatase-like" evidence="2">
    <location>
        <begin position="31"/>
        <end position="204"/>
    </location>
</feature>
<keyword evidence="4" id="KW-1185">Reference proteome</keyword>